<sequence length="140" mass="16141">MSINASKTVHVQFGPENPNAKYFINNTQITQKKVSRDLGLYIKDDLTLDSHFDKISATATGKMFSIFRKVITNEPKILIQIFTTYLRPNYEYASTILNISAINSITSLEAVQKLFTKIVYQRSNPNVKYWEIPPYSERLK</sequence>
<name>A0AC34G766_9BILA</name>
<proteinExistence type="predicted"/>
<dbReference type="WBParaSite" id="ES5_v2.g25154.t1">
    <property type="protein sequence ID" value="ES5_v2.g25154.t1"/>
    <property type="gene ID" value="ES5_v2.g25154"/>
</dbReference>
<organism evidence="1 2">
    <name type="scientific">Panagrolaimus sp. ES5</name>
    <dbReference type="NCBI Taxonomy" id="591445"/>
    <lineage>
        <taxon>Eukaryota</taxon>
        <taxon>Metazoa</taxon>
        <taxon>Ecdysozoa</taxon>
        <taxon>Nematoda</taxon>
        <taxon>Chromadorea</taxon>
        <taxon>Rhabditida</taxon>
        <taxon>Tylenchina</taxon>
        <taxon>Panagrolaimomorpha</taxon>
        <taxon>Panagrolaimoidea</taxon>
        <taxon>Panagrolaimidae</taxon>
        <taxon>Panagrolaimus</taxon>
    </lineage>
</organism>
<reference evidence="2" key="1">
    <citation type="submission" date="2022-11" db="UniProtKB">
        <authorList>
            <consortium name="WormBaseParasite"/>
        </authorList>
    </citation>
    <scope>IDENTIFICATION</scope>
</reference>
<dbReference type="Proteomes" id="UP000887579">
    <property type="component" value="Unplaced"/>
</dbReference>
<protein>
    <submittedName>
        <fullName evidence="2">Uncharacterized protein</fullName>
    </submittedName>
</protein>
<evidence type="ECO:0000313" key="1">
    <source>
        <dbReference type="Proteomes" id="UP000887579"/>
    </source>
</evidence>
<evidence type="ECO:0000313" key="2">
    <source>
        <dbReference type="WBParaSite" id="ES5_v2.g25154.t1"/>
    </source>
</evidence>
<accession>A0AC34G766</accession>